<accession>A0A936YZ03</accession>
<feature type="transmembrane region" description="Helical" evidence="12">
    <location>
        <begin position="12"/>
        <end position="32"/>
    </location>
</feature>
<name>A0A936YZ03_9BURK</name>
<keyword evidence="9 12" id="KW-0201">Cytochrome c-type biogenesis</keyword>
<sequence>MIWNSMADFWHMGGYGLYVWGSFGVCAVALVWEQVLLKKRTQAILRSLRRRARAEKMDRELA</sequence>
<evidence type="ECO:0000256" key="2">
    <source>
        <dbReference type="ARBA" id="ARBA00004377"/>
    </source>
</evidence>
<keyword evidence="8 12" id="KW-0812">Transmembrane</keyword>
<evidence type="ECO:0000256" key="12">
    <source>
        <dbReference type="RuleBase" id="RU363101"/>
    </source>
</evidence>
<keyword evidence="6 12" id="KW-1003">Cell membrane</keyword>
<dbReference type="GO" id="GO:0015886">
    <property type="term" value="P:heme transport"/>
    <property type="evidence" value="ECO:0007669"/>
    <property type="project" value="InterPro"/>
</dbReference>
<dbReference type="GO" id="GO:0017004">
    <property type="term" value="P:cytochrome complex assembly"/>
    <property type="evidence" value="ECO:0007669"/>
    <property type="project" value="UniProtKB-KW"/>
</dbReference>
<comment type="function">
    <text evidence="1 12">Required for the export of heme to the periplasm for the biogenesis of c-type cytochromes.</text>
</comment>
<evidence type="ECO:0000256" key="3">
    <source>
        <dbReference type="ARBA" id="ARBA00008741"/>
    </source>
</evidence>
<evidence type="ECO:0000256" key="5">
    <source>
        <dbReference type="ARBA" id="ARBA00022448"/>
    </source>
</evidence>
<proteinExistence type="inferred from homology"/>
<evidence type="ECO:0000256" key="9">
    <source>
        <dbReference type="ARBA" id="ARBA00022748"/>
    </source>
</evidence>
<keyword evidence="11 12" id="KW-0472">Membrane</keyword>
<evidence type="ECO:0000256" key="6">
    <source>
        <dbReference type="ARBA" id="ARBA00022475"/>
    </source>
</evidence>
<dbReference type="Pfam" id="PF04995">
    <property type="entry name" value="CcmD"/>
    <property type="match status" value="1"/>
</dbReference>
<dbReference type="Proteomes" id="UP000599109">
    <property type="component" value="Unassembled WGS sequence"/>
</dbReference>
<dbReference type="EMBL" id="JAEQNE010000001">
    <property type="protein sequence ID" value="MBL0390731.1"/>
    <property type="molecule type" value="Genomic_DNA"/>
</dbReference>
<dbReference type="RefSeq" id="WP_201673313.1">
    <property type="nucleotide sequence ID" value="NZ_JAEQNE010000001.1"/>
</dbReference>
<dbReference type="InterPro" id="IPR007078">
    <property type="entry name" value="Haem_export_protD_CcmD"/>
</dbReference>
<comment type="similarity">
    <text evidence="3 12">Belongs to the CcmD/CycX/HelD family.</text>
</comment>
<keyword evidence="7 12" id="KW-0997">Cell inner membrane</keyword>
<protein>
    <recommendedName>
        <fullName evidence="4 12">Heme exporter protein D</fullName>
    </recommendedName>
</protein>
<evidence type="ECO:0000313" key="14">
    <source>
        <dbReference type="Proteomes" id="UP000599109"/>
    </source>
</evidence>
<dbReference type="NCBIfam" id="TIGR03141">
    <property type="entry name" value="cytochro_ccmD"/>
    <property type="match status" value="1"/>
</dbReference>
<keyword evidence="10 12" id="KW-1133">Transmembrane helix</keyword>
<organism evidence="13 14">
    <name type="scientific">Ramlibacter monticola</name>
    <dbReference type="NCBI Taxonomy" id="1926872"/>
    <lineage>
        <taxon>Bacteria</taxon>
        <taxon>Pseudomonadati</taxon>
        <taxon>Pseudomonadota</taxon>
        <taxon>Betaproteobacteria</taxon>
        <taxon>Burkholderiales</taxon>
        <taxon>Comamonadaceae</taxon>
        <taxon>Ramlibacter</taxon>
    </lineage>
</organism>
<evidence type="ECO:0000256" key="7">
    <source>
        <dbReference type="ARBA" id="ARBA00022519"/>
    </source>
</evidence>
<dbReference type="GO" id="GO:0005886">
    <property type="term" value="C:plasma membrane"/>
    <property type="evidence" value="ECO:0007669"/>
    <property type="project" value="UniProtKB-SubCell"/>
</dbReference>
<evidence type="ECO:0000256" key="11">
    <source>
        <dbReference type="ARBA" id="ARBA00023136"/>
    </source>
</evidence>
<dbReference type="AlphaFoldDB" id="A0A936YZ03"/>
<keyword evidence="5 12" id="KW-0813">Transport</keyword>
<comment type="caution">
    <text evidence="13">The sequence shown here is derived from an EMBL/GenBank/DDBJ whole genome shotgun (WGS) entry which is preliminary data.</text>
</comment>
<evidence type="ECO:0000256" key="10">
    <source>
        <dbReference type="ARBA" id="ARBA00022989"/>
    </source>
</evidence>
<comment type="subcellular location">
    <subcellularLocation>
        <location evidence="2 12">Cell inner membrane</location>
        <topology evidence="2 12">Single-pass membrane protein</topology>
    </subcellularLocation>
</comment>
<evidence type="ECO:0000256" key="1">
    <source>
        <dbReference type="ARBA" id="ARBA00002442"/>
    </source>
</evidence>
<evidence type="ECO:0000256" key="8">
    <source>
        <dbReference type="ARBA" id="ARBA00022692"/>
    </source>
</evidence>
<evidence type="ECO:0000256" key="4">
    <source>
        <dbReference type="ARBA" id="ARBA00016461"/>
    </source>
</evidence>
<reference evidence="13 14" key="1">
    <citation type="journal article" date="2017" name="Int. J. Syst. Evol. Microbiol.">
        <title>Ramlibacter monticola sp. nov., isolated from forest soil.</title>
        <authorList>
            <person name="Chaudhary D.K."/>
            <person name="Kim J."/>
        </authorList>
    </citation>
    <scope>NUCLEOTIDE SEQUENCE [LARGE SCALE GENOMIC DNA]</scope>
    <source>
        <strain evidence="13 14">KACC 19175</strain>
    </source>
</reference>
<keyword evidence="14" id="KW-1185">Reference proteome</keyword>
<evidence type="ECO:0000313" key="13">
    <source>
        <dbReference type="EMBL" id="MBL0390731.1"/>
    </source>
</evidence>
<gene>
    <name evidence="13" type="primary">ccmD</name>
    <name evidence="13" type="ORF">JJ685_06190</name>
</gene>